<reference evidence="1" key="1">
    <citation type="submission" date="2021-08" db="EMBL/GenBank/DDBJ databases">
        <title>WGS assembly of Ceratopteris richardii.</title>
        <authorList>
            <person name="Marchant D.B."/>
            <person name="Chen G."/>
            <person name="Jenkins J."/>
            <person name="Shu S."/>
            <person name="Leebens-Mack J."/>
            <person name="Grimwood J."/>
            <person name="Schmutz J."/>
            <person name="Soltis P."/>
            <person name="Soltis D."/>
            <person name="Chen Z.-H."/>
        </authorList>
    </citation>
    <scope>NUCLEOTIDE SEQUENCE</scope>
    <source>
        <strain evidence="1">Whitten #5841</strain>
        <tissue evidence="1">Leaf</tissue>
    </source>
</reference>
<keyword evidence="2" id="KW-1185">Reference proteome</keyword>
<accession>A0A8T2Q907</accession>
<name>A0A8T2Q907_CERRI</name>
<dbReference type="EMBL" id="CM035442">
    <property type="protein sequence ID" value="KAH7279761.1"/>
    <property type="molecule type" value="Genomic_DNA"/>
</dbReference>
<sequence>MPVLIQKSVQKEAEYLRFQSQSNHHKWKQIPTLLITRDHQLKIHLYTSIRWPLVCAAGANISERSELFACAGGNGFQPMLSNERDWLESFLGFVGIMLA</sequence>
<evidence type="ECO:0000313" key="2">
    <source>
        <dbReference type="Proteomes" id="UP000825935"/>
    </source>
</evidence>
<dbReference type="Proteomes" id="UP000825935">
    <property type="component" value="Chromosome 37"/>
</dbReference>
<protein>
    <submittedName>
        <fullName evidence="1">Uncharacterized protein</fullName>
    </submittedName>
</protein>
<evidence type="ECO:0000313" key="1">
    <source>
        <dbReference type="EMBL" id="KAH7279761.1"/>
    </source>
</evidence>
<dbReference type="AlphaFoldDB" id="A0A8T2Q907"/>
<organism evidence="1 2">
    <name type="scientific">Ceratopteris richardii</name>
    <name type="common">Triangle waterfern</name>
    <dbReference type="NCBI Taxonomy" id="49495"/>
    <lineage>
        <taxon>Eukaryota</taxon>
        <taxon>Viridiplantae</taxon>
        <taxon>Streptophyta</taxon>
        <taxon>Embryophyta</taxon>
        <taxon>Tracheophyta</taxon>
        <taxon>Polypodiopsida</taxon>
        <taxon>Polypodiidae</taxon>
        <taxon>Polypodiales</taxon>
        <taxon>Pteridineae</taxon>
        <taxon>Pteridaceae</taxon>
        <taxon>Parkerioideae</taxon>
        <taxon>Ceratopteris</taxon>
    </lineage>
</organism>
<gene>
    <name evidence="1" type="ORF">KP509_37G035200</name>
</gene>
<comment type="caution">
    <text evidence="1">The sequence shown here is derived from an EMBL/GenBank/DDBJ whole genome shotgun (WGS) entry which is preliminary data.</text>
</comment>
<proteinExistence type="predicted"/>